<gene>
    <name evidence="1" type="ORF">SAMN02745775_13211</name>
</gene>
<evidence type="ECO:0000313" key="1">
    <source>
        <dbReference type="EMBL" id="SFL16815.1"/>
    </source>
</evidence>
<sequence length="201" mass="22082">MGGHKGQVPEGLADKPAWLRHKDRDVRWSVMFSQAKPREDGAQIDLALEALGYRNHVSIDRRHGLIGVWTGTHAAAHDGARLEEVLDASNTDGGVWADNACHSATNDEMLGARGLVSRLDRKKPKGRPMSGRTRRANAARSAIRATVQHVLAHQKGLMSVVLRMIDLFRARVTVGLVDLACGMRRLVWLSCRGERASRPCG</sequence>
<dbReference type="AlphaFoldDB" id="A0A1I4FFP8"/>
<name>A0A1I4FFP8_9PROT</name>
<dbReference type="Proteomes" id="UP000199473">
    <property type="component" value="Unassembled WGS sequence"/>
</dbReference>
<organism evidence="1 2">
    <name type="scientific">Falsiroseomonas stagni DSM 19981</name>
    <dbReference type="NCBI Taxonomy" id="1123062"/>
    <lineage>
        <taxon>Bacteria</taxon>
        <taxon>Pseudomonadati</taxon>
        <taxon>Pseudomonadota</taxon>
        <taxon>Alphaproteobacteria</taxon>
        <taxon>Acetobacterales</taxon>
        <taxon>Roseomonadaceae</taxon>
        <taxon>Falsiroseomonas</taxon>
    </lineage>
</organism>
<proteinExistence type="predicted"/>
<dbReference type="STRING" id="1123062.SAMN02745775_13211"/>
<reference evidence="1 2" key="1">
    <citation type="submission" date="2016-10" db="EMBL/GenBank/DDBJ databases">
        <authorList>
            <person name="de Groot N.N."/>
        </authorList>
    </citation>
    <scope>NUCLEOTIDE SEQUENCE [LARGE SCALE GENOMIC DNA]</scope>
    <source>
        <strain evidence="1 2">DSM 19981</strain>
    </source>
</reference>
<protein>
    <submittedName>
        <fullName evidence="1">Uncharacterized protein</fullName>
    </submittedName>
</protein>
<evidence type="ECO:0000313" key="2">
    <source>
        <dbReference type="Proteomes" id="UP000199473"/>
    </source>
</evidence>
<keyword evidence="2" id="KW-1185">Reference proteome</keyword>
<dbReference type="EMBL" id="FOSQ01000032">
    <property type="protein sequence ID" value="SFL16815.1"/>
    <property type="molecule type" value="Genomic_DNA"/>
</dbReference>
<accession>A0A1I4FFP8</accession>